<evidence type="ECO:0000313" key="1">
    <source>
        <dbReference type="EMBL" id="AST79582.1"/>
    </source>
</evidence>
<proteinExistence type="predicted"/>
<keyword evidence="2" id="KW-1185">Reference proteome</keyword>
<dbReference type="Proteomes" id="UP000215286">
    <property type="component" value="Chromosome"/>
</dbReference>
<sequence>MRSDNLIMTKAPLVGAFAFRRYDRGIREVLCINTPVISSKINHWPLRNPGLSAVKMGGWWVLAHPASHSLMLSGHKRTRAHCFSAKA</sequence>
<organism evidence="1 2">
    <name type="scientific">Citrobacter farmeri</name>
    <dbReference type="NCBI Taxonomy" id="67824"/>
    <lineage>
        <taxon>Bacteria</taxon>
        <taxon>Pseudomonadati</taxon>
        <taxon>Pseudomonadota</taxon>
        <taxon>Gammaproteobacteria</taxon>
        <taxon>Enterobacterales</taxon>
        <taxon>Enterobacteriaceae</taxon>
        <taxon>Citrobacter</taxon>
    </lineage>
</organism>
<accession>A0ACA8D5U8</accession>
<name>A0ACA8D5U8_9ENTR</name>
<reference evidence="1" key="1">
    <citation type="submission" date="2017-08" db="EMBL/GenBank/DDBJ databases">
        <title>Real-time genomic and epidemiological investigation of a multi-institutional outbreak of KPC-producing Enterobacteriaceae reveals complex transmission dynamics and informs management responses.</title>
        <authorList>
            <person name="Kwong J.C."/>
            <person name="Lane C."/>
            <person name="Romanes F."/>
            <person name="Goncalves da Silva A."/>
            <person name="Easton M."/>
            <person name="Cronin K."/>
            <person name="Waters M.J."/>
            <person name="Tomita T."/>
            <person name="Stevens K."/>
            <person name="Schultz M.B."/>
            <person name="Baines S.L."/>
            <person name="Sherry N.L."/>
            <person name="Carter G."/>
            <person name="Mu A."/>
            <person name="Sait M."/>
            <person name="Ballard S.A."/>
            <person name="Seemann T."/>
            <person name="Stinear T.P."/>
            <person name="Howden B.P."/>
        </authorList>
    </citation>
    <scope>NUCLEOTIDE SEQUENCE</scope>
    <source>
        <strain evidence="1">AUSMDU00008141</strain>
    </source>
</reference>
<dbReference type="EMBL" id="CP022695">
    <property type="protein sequence ID" value="AST79582.1"/>
    <property type="molecule type" value="Genomic_DNA"/>
</dbReference>
<protein>
    <submittedName>
        <fullName evidence="1">Uncharacterized protein</fullName>
    </submittedName>
</protein>
<evidence type="ECO:0000313" key="2">
    <source>
        <dbReference type="Proteomes" id="UP000215286"/>
    </source>
</evidence>
<gene>
    <name evidence="1" type="ORF">CI104_11110</name>
</gene>